<dbReference type="InterPro" id="IPR005828">
    <property type="entry name" value="MFS_sugar_transport-like"/>
</dbReference>
<name>A0A4S8MMV0_DENBC</name>
<dbReference type="InterPro" id="IPR036259">
    <property type="entry name" value="MFS_trans_sf"/>
</dbReference>
<keyword evidence="4 5" id="KW-0472">Membrane</keyword>
<feature type="transmembrane region" description="Helical" evidence="5">
    <location>
        <begin position="267"/>
        <end position="287"/>
    </location>
</feature>
<feature type="transmembrane region" description="Helical" evidence="5">
    <location>
        <begin position="293"/>
        <end position="314"/>
    </location>
</feature>
<proteinExistence type="predicted"/>
<comment type="subcellular location">
    <subcellularLocation>
        <location evidence="1">Membrane</location>
        <topology evidence="1">Multi-pass membrane protein</topology>
    </subcellularLocation>
</comment>
<dbReference type="PANTHER" id="PTHR48022">
    <property type="entry name" value="PLASTIDIC GLUCOSE TRANSPORTER 4"/>
    <property type="match status" value="1"/>
</dbReference>
<feature type="signal peptide" evidence="6">
    <location>
        <begin position="1"/>
        <end position="18"/>
    </location>
</feature>
<evidence type="ECO:0000256" key="3">
    <source>
        <dbReference type="ARBA" id="ARBA00022989"/>
    </source>
</evidence>
<evidence type="ECO:0000256" key="4">
    <source>
        <dbReference type="ARBA" id="ARBA00023136"/>
    </source>
</evidence>
<organism evidence="7 8">
    <name type="scientific">Dendrothele bispora (strain CBS 962.96)</name>
    <dbReference type="NCBI Taxonomy" id="1314807"/>
    <lineage>
        <taxon>Eukaryota</taxon>
        <taxon>Fungi</taxon>
        <taxon>Dikarya</taxon>
        <taxon>Basidiomycota</taxon>
        <taxon>Agaricomycotina</taxon>
        <taxon>Agaricomycetes</taxon>
        <taxon>Agaricomycetidae</taxon>
        <taxon>Agaricales</taxon>
        <taxon>Agaricales incertae sedis</taxon>
        <taxon>Dendrothele</taxon>
    </lineage>
</organism>
<dbReference type="AlphaFoldDB" id="A0A4S8MMV0"/>
<evidence type="ECO:0008006" key="9">
    <source>
        <dbReference type="Google" id="ProtNLM"/>
    </source>
</evidence>
<dbReference type="GO" id="GO:0005351">
    <property type="term" value="F:carbohydrate:proton symporter activity"/>
    <property type="evidence" value="ECO:0007669"/>
    <property type="project" value="TreeGrafter"/>
</dbReference>
<protein>
    <recommendedName>
        <fullName evidence="9">Major facilitator superfamily (MFS) profile domain-containing protein</fullName>
    </recommendedName>
</protein>
<dbReference type="GO" id="GO:0016020">
    <property type="term" value="C:membrane"/>
    <property type="evidence" value="ECO:0007669"/>
    <property type="project" value="UniProtKB-SubCell"/>
</dbReference>
<sequence>MPAGSFFGALLVTQLALVDKLGRKKYACKFDLGSRFHPSMCYRRTSLLPSLHLRFPSHVFILHYKTEYRRTHLPIRNLCPTIHGRMVSLQQWSITWGILIQYFIQFGCSYINGKASFRIPWGLQTIPALILFAGMLFFPESPRWLLDRERHVLDDEALIILADLHSGGDKNNELARLEFEEIRQHWGRRLMLNPLFMSFFLYFVSTLQARSRNWGVFDNANVWVIEGHDSTTIVCSYLFVCSFAVTMGLVSWTYPAGIYRLKIRGKAVSLAIASNWIFNLALAWAVPPGFEHIAWRTYCIFGTYNFVACVHIFFPFPPDLHIMSSFPKTSPDVDQNEITLYAFIHSQHNAHNSNNNSTPLLDQAGFGYSPLSSNLSPSMMTLPAMRMGFASPSYRVSGTEVHEESWLKRHIVPSPLLASDHNQKHTVQNLR</sequence>
<evidence type="ECO:0000256" key="1">
    <source>
        <dbReference type="ARBA" id="ARBA00004141"/>
    </source>
</evidence>
<feature type="transmembrane region" description="Helical" evidence="5">
    <location>
        <begin position="190"/>
        <end position="211"/>
    </location>
</feature>
<accession>A0A4S8MMV0</accession>
<dbReference type="Proteomes" id="UP000297245">
    <property type="component" value="Unassembled WGS sequence"/>
</dbReference>
<reference evidence="7 8" key="1">
    <citation type="journal article" date="2019" name="Nat. Ecol. Evol.">
        <title>Megaphylogeny resolves global patterns of mushroom evolution.</title>
        <authorList>
            <person name="Varga T."/>
            <person name="Krizsan K."/>
            <person name="Foldi C."/>
            <person name="Dima B."/>
            <person name="Sanchez-Garcia M."/>
            <person name="Sanchez-Ramirez S."/>
            <person name="Szollosi G.J."/>
            <person name="Szarkandi J.G."/>
            <person name="Papp V."/>
            <person name="Albert L."/>
            <person name="Andreopoulos W."/>
            <person name="Angelini C."/>
            <person name="Antonin V."/>
            <person name="Barry K.W."/>
            <person name="Bougher N.L."/>
            <person name="Buchanan P."/>
            <person name="Buyck B."/>
            <person name="Bense V."/>
            <person name="Catcheside P."/>
            <person name="Chovatia M."/>
            <person name="Cooper J."/>
            <person name="Damon W."/>
            <person name="Desjardin D."/>
            <person name="Finy P."/>
            <person name="Geml J."/>
            <person name="Haridas S."/>
            <person name="Hughes K."/>
            <person name="Justo A."/>
            <person name="Karasinski D."/>
            <person name="Kautmanova I."/>
            <person name="Kiss B."/>
            <person name="Kocsube S."/>
            <person name="Kotiranta H."/>
            <person name="LaButti K.M."/>
            <person name="Lechner B.E."/>
            <person name="Liimatainen K."/>
            <person name="Lipzen A."/>
            <person name="Lukacs Z."/>
            <person name="Mihaltcheva S."/>
            <person name="Morgado L.N."/>
            <person name="Niskanen T."/>
            <person name="Noordeloos M.E."/>
            <person name="Ohm R.A."/>
            <person name="Ortiz-Santana B."/>
            <person name="Ovrebo C."/>
            <person name="Racz N."/>
            <person name="Riley R."/>
            <person name="Savchenko A."/>
            <person name="Shiryaev A."/>
            <person name="Soop K."/>
            <person name="Spirin V."/>
            <person name="Szebenyi C."/>
            <person name="Tomsovsky M."/>
            <person name="Tulloss R.E."/>
            <person name="Uehling J."/>
            <person name="Grigoriev I.V."/>
            <person name="Vagvolgyi C."/>
            <person name="Papp T."/>
            <person name="Martin F.M."/>
            <person name="Miettinen O."/>
            <person name="Hibbett D.S."/>
            <person name="Nagy L.G."/>
        </authorList>
    </citation>
    <scope>NUCLEOTIDE SEQUENCE [LARGE SCALE GENOMIC DNA]</scope>
    <source>
        <strain evidence="7 8">CBS 962.96</strain>
    </source>
</reference>
<gene>
    <name evidence="7" type="ORF">K435DRAFT_961995</name>
</gene>
<evidence type="ECO:0000313" key="7">
    <source>
        <dbReference type="EMBL" id="THV04260.1"/>
    </source>
</evidence>
<keyword evidence="6" id="KW-0732">Signal</keyword>
<dbReference type="PANTHER" id="PTHR48022:SF7">
    <property type="entry name" value="MAJOR FACILITATOR SUPERFAMILY (MFS) PROFILE DOMAIN-CONTAINING PROTEIN-RELATED"/>
    <property type="match status" value="1"/>
</dbReference>
<evidence type="ECO:0000256" key="5">
    <source>
        <dbReference type="SAM" id="Phobius"/>
    </source>
</evidence>
<dbReference type="OrthoDB" id="4142200at2759"/>
<evidence type="ECO:0000256" key="2">
    <source>
        <dbReference type="ARBA" id="ARBA00022692"/>
    </source>
</evidence>
<dbReference type="InterPro" id="IPR050360">
    <property type="entry name" value="MFS_Sugar_Transporters"/>
</dbReference>
<feature type="chain" id="PRO_5020546657" description="Major facilitator superfamily (MFS) profile domain-containing protein" evidence="6">
    <location>
        <begin position="19"/>
        <end position="431"/>
    </location>
</feature>
<dbReference type="EMBL" id="ML179058">
    <property type="protein sequence ID" value="THV04260.1"/>
    <property type="molecule type" value="Genomic_DNA"/>
</dbReference>
<dbReference type="SUPFAM" id="SSF103473">
    <property type="entry name" value="MFS general substrate transporter"/>
    <property type="match status" value="1"/>
</dbReference>
<evidence type="ECO:0000313" key="8">
    <source>
        <dbReference type="Proteomes" id="UP000297245"/>
    </source>
</evidence>
<dbReference type="Gene3D" id="1.20.1250.20">
    <property type="entry name" value="MFS general substrate transporter like domains"/>
    <property type="match status" value="2"/>
</dbReference>
<feature type="transmembrane region" description="Helical" evidence="5">
    <location>
        <begin position="231"/>
        <end position="255"/>
    </location>
</feature>
<evidence type="ECO:0000256" key="6">
    <source>
        <dbReference type="SAM" id="SignalP"/>
    </source>
</evidence>
<feature type="transmembrane region" description="Helical" evidence="5">
    <location>
        <begin position="119"/>
        <end position="138"/>
    </location>
</feature>
<keyword evidence="2 5" id="KW-0812">Transmembrane</keyword>
<keyword evidence="8" id="KW-1185">Reference proteome</keyword>
<dbReference type="Pfam" id="PF00083">
    <property type="entry name" value="Sugar_tr"/>
    <property type="match status" value="1"/>
</dbReference>
<keyword evidence="3 5" id="KW-1133">Transmembrane helix</keyword>